<feature type="signal peptide" evidence="7">
    <location>
        <begin position="1"/>
        <end position="28"/>
    </location>
</feature>
<dbReference type="PANTHER" id="PTHR48060:SF21">
    <property type="entry name" value="L DOMAIN-LIKE PROTEIN"/>
    <property type="match status" value="1"/>
</dbReference>
<dbReference type="Proteomes" id="UP000823775">
    <property type="component" value="Unassembled WGS sequence"/>
</dbReference>
<dbReference type="SMART" id="SM00369">
    <property type="entry name" value="LRR_TYP"/>
    <property type="match status" value="4"/>
</dbReference>
<dbReference type="Pfam" id="PF13516">
    <property type="entry name" value="LRR_6"/>
    <property type="match status" value="1"/>
</dbReference>
<keyword evidence="6" id="KW-0472">Membrane</keyword>
<keyword evidence="4" id="KW-0677">Repeat</keyword>
<dbReference type="Pfam" id="PF08263">
    <property type="entry name" value="LRRNT_2"/>
    <property type="match status" value="1"/>
</dbReference>
<keyword evidence="10" id="KW-1185">Reference proteome</keyword>
<protein>
    <recommendedName>
        <fullName evidence="8">Leucine-rich repeat-containing N-terminal plant-type domain-containing protein</fullName>
    </recommendedName>
</protein>
<evidence type="ECO:0000259" key="8">
    <source>
        <dbReference type="Pfam" id="PF08263"/>
    </source>
</evidence>
<evidence type="ECO:0000256" key="3">
    <source>
        <dbReference type="ARBA" id="ARBA00022729"/>
    </source>
</evidence>
<evidence type="ECO:0000313" key="10">
    <source>
        <dbReference type="Proteomes" id="UP000823775"/>
    </source>
</evidence>
<keyword evidence="1" id="KW-0433">Leucine-rich repeat</keyword>
<dbReference type="SUPFAM" id="SSF52058">
    <property type="entry name" value="L domain-like"/>
    <property type="match status" value="1"/>
</dbReference>
<dbReference type="InterPro" id="IPR053211">
    <property type="entry name" value="DNA_repair-toleration"/>
</dbReference>
<dbReference type="InterPro" id="IPR003591">
    <property type="entry name" value="Leu-rich_rpt_typical-subtyp"/>
</dbReference>
<feature type="non-terminal residue" evidence="9">
    <location>
        <position position="222"/>
    </location>
</feature>
<dbReference type="PANTHER" id="PTHR48060">
    <property type="entry name" value="DNA DAMAGE-REPAIR/TOLERATION PROTEIN DRT100"/>
    <property type="match status" value="1"/>
</dbReference>
<keyword evidence="5" id="KW-1133">Transmembrane helix</keyword>
<proteinExistence type="predicted"/>
<gene>
    <name evidence="9" type="ORF">HAX54_022038</name>
</gene>
<evidence type="ECO:0000256" key="4">
    <source>
        <dbReference type="ARBA" id="ARBA00022737"/>
    </source>
</evidence>
<evidence type="ECO:0000256" key="1">
    <source>
        <dbReference type="ARBA" id="ARBA00022614"/>
    </source>
</evidence>
<evidence type="ECO:0000313" key="9">
    <source>
        <dbReference type="EMBL" id="MCE5166572.1"/>
    </source>
</evidence>
<dbReference type="PRINTS" id="PR00019">
    <property type="entry name" value="LEURICHRPT"/>
</dbReference>
<name>A0ABS8Y6B9_DATST</name>
<keyword evidence="2" id="KW-0812">Transmembrane</keyword>
<feature type="chain" id="PRO_5047528390" description="Leucine-rich repeat-containing N-terminal plant-type domain-containing protein" evidence="7">
    <location>
        <begin position="29"/>
        <end position="222"/>
    </location>
</feature>
<dbReference type="Gene3D" id="3.80.10.10">
    <property type="entry name" value="Ribonuclease Inhibitor"/>
    <property type="match status" value="1"/>
</dbReference>
<dbReference type="InterPro" id="IPR032675">
    <property type="entry name" value="LRR_dom_sf"/>
</dbReference>
<dbReference type="EMBL" id="JACEIK010026439">
    <property type="protein sequence ID" value="MCE5166572.1"/>
    <property type="molecule type" value="Genomic_DNA"/>
</dbReference>
<sequence>MARVLCPILQLLWTCWILMCLNLMSCSGKLVEEEKKALLELRDSLNYPNGSALINEWIEEDYCAWAALCKLRNLKELDLSFNPLNGDALPHFQVCSLTSLEQLHLSGVYPSSPLPLLRALCGLKDTRRLDLSNNNLTDDSMPHCLFDDLSYLESLELSGNNLKNSHHILSALCRLQNLKRLDLSDNFLDDGSIPTCLFEKNSVLESLDISHNNIRGSPGFFS</sequence>
<feature type="domain" description="Leucine-rich repeat-containing N-terminal plant-type" evidence="8">
    <location>
        <begin position="32"/>
        <end position="65"/>
    </location>
</feature>
<evidence type="ECO:0000256" key="2">
    <source>
        <dbReference type="ARBA" id="ARBA00022692"/>
    </source>
</evidence>
<dbReference type="InterPro" id="IPR013210">
    <property type="entry name" value="LRR_N_plant-typ"/>
</dbReference>
<evidence type="ECO:0000256" key="6">
    <source>
        <dbReference type="ARBA" id="ARBA00023136"/>
    </source>
</evidence>
<accession>A0ABS8Y6B9</accession>
<dbReference type="Pfam" id="PF00560">
    <property type="entry name" value="LRR_1"/>
    <property type="match status" value="4"/>
</dbReference>
<organism evidence="9 10">
    <name type="scientific">Datura stramonium</name>
    <name type="common">Jimsonweed</name>
    <name type="synonym">Common thornapple</name>
    <dbReference type="NCBI Taxonomy" id="4076"/>
    <lineage>
        <taxon>Eukaryota</taxon>
        <taxon>Viridiplantae</taxon>
        <taxon>Streptophyta</taxon>
        <taxon>Embryophyta</taxon>
        <taxon>Tracheophyta</taxon>
        <taxon>Spermatophyta</taxon>
        <taxon>Magnoliopsida</taxon>
        <taxon>eudicotyledons</taxon>
        <taxon>Gunneridae</taxon>
        <taxon>Pentapetalae</taxon>
        <taxon>asterids</taxon>
        <taxon>lamiids</taxon>
        <taxon>Solanales</taxon>
        <taxon>Solanaceae</taxon>
        <taxon>Solanoideae</taxon>
        <taxon>Datureae</taxon>
        <taxon>Datura</taxon>
    </lineage>
</organism>
<dbReference type="InterPro" id="IPR001611">
    <property type="entry name" value="Leu-rich_rpt"/>
</dbReference>
<reference evidence="9 10" key="1">
    <citation type="journal article" date="2021" name="BMC Genomics">
        <title>Datura genome reveals duplications of psychoactive alkaloid biosynthetic genes and high mutation rate following tissue culture.</title>
        <authorList>
            <person name="Rajewski A."/>
            <person name="Carter-House D."/>
            <person name="Stajich J."/>
            <person name="Litt A."/>
        </authorList>
    </citation>
    <scope>NUCLEOTIDE SEQUENCE [LARGE SCALE GENOMIC DNA]</scope>
    <source>
        <strain evidence="9">AR-01</strain>
    </source>
</reference>
<evidence type="ECO:0000256" key="7">
    <source>
        <dbReference type="SAM" id="SignalP"/>
    </source>
</evidence>
<keyword evidence="3 7" id="KW-0732">Signal</keyword>
<comment type="caution">
    <text evidence="9">The sequence shown here is derived from an EMBL/GenBank/DDBJ whole genome shotgun (WGS) entry which is preliminary data.</text>
</comment>
<evidence type="ECO:0000256" key="5">
    <source>
        <dbReference type="ARBA" id="ARBA00022989"/>
    </source>
</evidence>